<evidence type="ECO:0000256" key="1">
    <source>
        <dbReference type="SAM" id="SignalP"/>
    </source>
</evidence>
<name>A0A917MXG5_9BACT</name>
<feature type="chain" id="PRO_5036903634" description="DUF1684 domain-containing protein" evidence="1">
    <location>
        <begin position="36"/>
        <end position="314"/>
    </location>
</feature>
<keyword evidence="3" id="KW-1185">Reference proteome</keyword>
<dbReference type="EMBL" id="BMIB01000003">
    <property type="protein sequence ID" value="GGH73253.1"/>
    <property type="molecule type" value="Genomic_DNA"/>
</dbReference>
<gene>
    <name evidence="2" type="ORF">GCM10011379_34550</name>
</gene>
<reference evidence="2" key="1">
    <citation type="journal article" date="2014" name="Int. J. Syst. Evol. Microbiol.">
        <title>Complete genome sequence of Corynebacterium casei LMG S-19264T (=DSM 44701T), isolated from a smear-ripened cheese.</title>
        <authorList>
            <consortium name="US DOE Joint Genome Institute (JGI-PGF)"/>
            <person name="Walter F."/>
            <person name="Albersmeier A."/>
            <person name="Kalinowski J."/>
            <person name="Ruckert C."/>
        </authorList>
    </citation>
    <scope>NUCLEOTIDE SEQUENCE</scope>
    <source>
        <strain evidence="2">CGMCC 1.15290</strain>
    </source>
</reference>
<organism evidence="2 3">
    <name type="scientific">Filimonas zeae</name>
    <dbReference type="NCBI Taxonomy" id="1737353"/>
    <lineage>
        <taxon>Bacteria</taxon>
        <taxon>Pseudomonadati</taxon>
        <taxon>Bacteroidota</taxon>
        <taxon>Chitinophagia</taxon>
        <taxon>Chitinophagales</taxon>
        <taxon>Chitinophagaceae</taxon>
        <taxon>Filimonas</taxon>
    </lineage>
</organism>
<evidence type="ECO:0000313" key="3">
    <source>
        <dbReference type="Proteomes" id="UP000627292"/>
    </source>
</evidence>
<dbReference type="PANTHER" id="PTHR41913:SF1">
    <property type="entry name" value="DUF1684 DOMAIN-CONTAINING PROTEIN"/>
    <property type="match status" value="1"/>
</dbReference>
<accession>A0A917MXG5</accession>
<reference evidence="2" key="2">
    <citation type="submission" date="2020-09" db="EMBL/GenBank/DDBJ databases">
        <authorList>
            <person name="Sun Q."/>
            <person name="Zhou Y."/>
        </authorList>
    </citation>
    <scope>NUCLEOTIDE SEQUENCE</scope>
    <source>
        <strain evidence="2">CGMCC 1.15290</strain>
    </source>
</reference>
<dbReference type="AlphaFoldDB" id="A0A917MXG5"/>
<feature type="signal peptide" evidence="1">
    <location>
        <begin position="1"/>
        <end position="35"/>
    </location>
</feature>
<protein>
    <recommendedName>
        <fullName evidence="4">DUF1684 domain-containing protein</fullName>
    </recommendedName>
</protein>
<comment type="caution">
    <text evidence="2">The sequence shown here is derived from an EMBL/GenBank/DDBJ whole genome shotgun (WGS) entry which is preliminary data.</text>
</comment>
<dbReference type="PANTHER" id="PTHR41913">
    <property type="entry name" value="DUF1684 DOMAIN-CONTAINING PROTEIN"/>
    <property type="match status" value="1"/>
</dbReference>
<evidence type="ECO:0000313" key="2">
    <source>
        <dbReference type="EMBL" id="GGH73253.1"/>
    </source>
</evidence>
<dbReference type="InterPro" id="IPR012467">
    <property type="entry name" value="DUF1684"/>
</dbReference>
<keyword evidence="1" id="KW-0732">Signal</keyword>
<evidence type="ECO:0008006" key="4">
    <source>
        <dbReference type="Google" id="ProtNLM"/>
    </source>
</evidence>
<dbReference type="Proteomes" id="UP000627292">
    <property type="component" value="Unassembled WGS sequence"/>
</dbReference>
<dbReference type="Pfam" id="PF07920">
    <property type="entry name" value="DUF1684"/>
    <property type="match status" value="1"/>
</dbReference>
<proteinExistence type="predicted"/>
<sequence length="314" mass="35066">MSTYKVGFMKQTASHQLIKHLLLLPALGMVTHALAQDNEVTTYRQEVEAWHQNREDELKKKDGWLSLVGLYWLKEGSNSFGADSSNAIVFPKNFPERQGGSYMLDKGKIAFHLNNAAIKVSGYNGTDRVITVGEADRQPVRFAIDGFQWIIIRRQDKYGLRVWDTNSPAVKQFTGVPRFPVDTAWRIPARFIAAESEGGPILFKNKIGQSFENKAVGKIAFSYKGAPYTLDIISASREGYFIVFGDKTSGEQTYASGRFITVDKADDAGNTYIDFNRAINPPCVFTEYATCPLPPQSNVLPVAILAGEKDYHIH</sequence>